<dbReference type="EMBL" id="GU459069">
    <property type="protein sequence ID" value="ADQ53372.1"/>
    <property type="molecule type" value="Genomic_DNA"/>
</dbReference>
<accession>E5DSJ8</accession>
<dbReference type="RefSeq" id="YP_004301201.1">
    <property type="nucleotide sequence ID" value="NC_015251.1"/>
</dbReference>
<reference evidence="1 2" key="1">
    <citation type="journal article" date="2010" name="Virol. J.">
        <title>Genomes of the T4-related bacteriophages as windows on microbial genome evolution.</title>
        <authorList>
            <person name="Petrov V.M."/>
            <person name="Ratnayaka S."/>
            <person name="Nolan J.M."/>
            <person name="Miller E.S."/>
            <person name="Karam J.D."/>
        </authorList>
    </citation>
    <scope>NUCLEOTIDE SEQUENCE [LARGE SCALE GENOMIC DNA]</scope>
</reference>
<organism evidence="1 2">
    <name type="scientific">Aeromonas phage 65</name>
    <dbReference type="NCBI Taxonomy" id="2919549"/>
    <lineage>
        <taxon>Viruses</taxon>
        <taxon>Duplodnaviria</taxon>
        <taxon>Heunggongvirae</taxon>
        <taxon>Uroviricota</taxon>
        <taxon>Caudoviricetes</taxon>
        <taxon>Pantevenvirales</taxon>
        <taxon>Straboviridae</taxon>
        <taxon>Emmerichvirinae</taxon>
        <taxon>Ishigurovirus</taxon>
        <taxon>Ishigurovirus osborne</taxon>
    </lineage>
</organism>
<gene>
    <name evidence="1" type="ORF">65p364</name>
</gene>
<dbReference type="GO" id="GO:0016740">
    <property type="term" value="F:transferase activity"/>
    <property type="evidence" value="ECO:0007669"/>
    <property type="project" value="UniProtKB-KW"/>
</dbReference>
<sequence>MKYPHMTSDFYKWSHVEQYISGTKFVCSNMTPRSDKYAKRT</sequence>
<keyword evidence="2" id="KW-1185">Reference proteome</keyword>
<dbReference type="KEGG" id="vg:10323641"/>
<name>E5DSJ8_9CAUD</name>
<evidence type="ECO:0000313" key="2">
    <source>
        <dbReference type="Proteomes" id="UP000008727"/>
    </source>
</evidence>
<keyword evidence="1" id="KW-0808">Transferase</keyword>
<evidence type="ECO:0000313" key="1">
    <source>
        <dbReference type="EMBL" id="ADQ53372.1"/>
    </source>
</evidence>
<proteinExistence type="predicted"/>
<protein>
    <submittedName>
        <fullName evidence="1">Putative nicotinamide phosphoribosyl transferase</fullName>
    </submittedName>
</protein>
<dbReference type="Proteomes" id="UP000008727">
    <property type="component" value="Segment"/>
</dbReference>